<dbReference type="InterPro" id="IPR036259">
    <property type="entry name" value="MFS_trans_sf"/>
</dbReference>
<comment type="caution">
    <text evidence="10">The sequence shown here is derived from an EMBL/GenBank/DDBJ whole genome shotgun (WGS) entry which is preliminary data.</text>
</comment>
<dbReference type="Proteomes" id="UP000701801">
    <property type="component" value="Unassembled WGS sequence"/>
</dbReference>
<dbReference type="AlphaFoldDB" id="A0A9N9LMA5"/>
<dbReference type="Gene3D" id="1.20.1720.10">
    <property type="entry name" value="Multidrug resistance protein D"/>
    <property type="match status" value="1"/>
</dbReference>
<evidence type="ECO:0000313" key="10">
    <source>
        <dbReference type="EMBL" id="CAG8976838.1"/>
    </source>
</evidence>
<keyword evidence="6 8" id="KW-0472">Membrane</keyword>
<evidence type="ECO:0000256" key="3">
    <source>
        <dbReference type="ARBA" id="ARBA00022448"/>
    </source>
</evidence>
<sequence length="184" mass="19472">MAPKSLPVEEKSAQNNNGATIQESHTGYGDGQVSRKVTGARWFIVNLAVLSATFLAKFYGQVNNKLLYLSALLIFEVGSVVIASAQSIDGLLIARAVAGLGGSGIYVGTLNILTAMTTPAERNQYLNFVGIAWSLGTILGPVVGGAFADSSATWRWAFYLNICIAGLTTPACIWTCPSCPTFIF</sequence>
<proteinExistence type="inferred from homology"/>
<feature type="transmembrane region" description="Helical" evidence="8">
    <location>
        <begin position="92"/>
        <end position="113"/>
    </location>
</feature>
<feature type="domain" description="Major facilitator superfamily (MFS) profile" evidence="9">
    <location>
        <begin position="1"/>
        <end position="184"/>
    </location>
</feature>
<evidence type="ECO:0000256" key="7">
    <source>
        <dbReference type="SAM" id="MobiDB-lite"/>
    </source>
</evidence>
<dbReference type="GO" id="GO:0022857">
    <property type="term" value="F:transmembrane transporter activity"/>
    <property type="evidence" value="ECO:0007669"/>
    <property type="project" value="InterPro"/>
</dbReference>
<dbReference type="GO" id="GO:0005886">
    <property type="term" value="C:plasma membrane"/>
    <property type="evidence" value="ECO:0007669"/>
    <property type="project" value="TreeGrafter"/>
</dbReference>
<dbReference type="Pfam" id="PF07690">
    <property type="entry name" value="MFS_1"/>
    <property type="match status" value="1"/>
</dbReference>
<name>A0A9N9LMA5_9HELO</name>
<gene>
    <name evidence="10" type="ORF">HYALB_00009103</name>
</gene>
<evidence type="ECO:0000256" key="6">
    <source>
        <dbReference type="ARBA" id="ARBA00023136"/>
    </source>
</evidence>
<dbReference type="PROSITE" id="PS50850">
    <property type="entry name" value="MFS"/>
    <property type="match status" value="1"/>
</dbReference>
<evidence type="ECO:0000256" key="5">
    <source>
        <dbReference type="ARBA" id="ARBA00022989"/>
    </source>
</evidence>
<feature type="region of interest" description="Disordered" evidence="7">
    <location>
        <begin position="1"/>
        <end position="29"/>
    </location>
</feature>
<feature type="transmembrane region" description="Helical" evidence="8">
    <location>
        <begin position="40"/>
        <end position="59"/>
    </location>
</feature>
<reference evidence="10" key="1">
    <citation type="submission" date="2021-07" db="EMBL/GenBank/DDBJ databases">
        <authorList>
            <person name="Durling M."/>
        </authorList>
    </citation>
    <scope>NUCLEOTIDE SEQUENCE</scope>
</reference>
<feature type="transmembrane region" description="Helical" evidence="8">
    <location>
        <begin position="156"/>
        <end position="176"/>
    </location>
</feature>
<comment type="similarity">
    <text evidence="2">Belongs to the major facilitator superfamily. TCR/Tet family.</text>
</comment>
<accession>A0A9N9LMA5</accession>
<evidence type="ECO:0000256" key="4">
    <source>
        <dbReference type="ARBA" id="ARBA00022692"/>
    </source>
</evidence>
<keyword evidence="11" id="KW-1185">Reference proteome</keyword>
<dbReference type="SUPFAM" id="SSF103473">
    <property type="entry name" value="MFS general substrate transporter"/>
    <property type="match status" value="1"/>
</dbReference>
<feature type="compositionally biased region" description="Polar residues" evidence="7">
    <location>
        <begin position="13"/>
        <end position="25"/>
    </location>
</feature>
<evidence type="ECO:0000256" key="8">
    <source>
        <dbReference type="SAM" id="Phobius"/>
    </source>
</evidence>
<organism evidence="10 11">
    <name type="scientific">Hymenoscyphus albidus</name>
    <dbReference type="NCBI Taxonomy" id="595503"/>
    <lineage>
        <taxon>Eukaryota</taxon>
        <taxon>Fungi</taxon>
        <taxon>Dikarya</taxon>
        <taxon>Ascomycota</taxon>
        <taxon>Pezizomycotina</taxon>
        <taxon>Leotiomycetes</taxon>
        <taxon>Helotiales</taxon>
        <taxon>Helotiaceae</taxon>
        <taxon>Hymenoscyphus</taxon>
    </lineage>
</organism>
<keyword evidence="3" id="KW-0813">Transport</keyword>
<evidence type="ECO:0000313" key="11">
    <source>
        <dbReference type="Proteomes" id="UP000701801"/>
    </source>
</evidence>
<dbReference type="EMBL" id="CAJVRM010000193">
    <property type="protein sequence ID" value="CAG8976838.1"/>
    <property type="molecule type" value="Genomic_DNA"/>
</dbReference>
<dbReference type="PANTHER" id="PTHR23501:SF12">
    <property type="entry name" value="MAJOR FACILITATOR SUPERFAMILY (MFS) PROFILE DOMAIN-CONTAINING PROTEIN-RELATED"/>
    <property type="match status" value="1"/>
</dbReference>
<dbReference type="PANTHER" id="PTHR23501">
    <property type="entry name" value="MAJOR FACILITATOR SUPERFAMILY"/>
    <property type="match status" value="1"/>
</dbReference>
<feature type="transmembrane region" description="Helical" evidence="8">
    <location>
        <begin position="66"/>
        <end position="86"/>
    </location>
</feature>
<evidence type="ECO:0000259" key="9">
    <source>
        <dbReference type="PROSITE" id="PS50850"/>
    </source>
</evidence>
<comment type="subcellular location">
    <subcellularLocation>
        <location evidence="1">Membrane</location>
        <topology evidence="1">Multi-pass membrane protein</topology>
    </subcellularLocation>
</comment>
<feature type="transmembrane region" description="Helical" evidence="8">
    <location>
        <begin position="125"/>
        <end position="144"/>
    </location>
</feature>
<dbReference type="InterPro" id="IPR020846">
    <property type="entry name" value="MFS_dom"/>
</dbReference>
<keyword evidence="4 8" id="KW-0812">Transmembrane</keyword>
<protein>
    <recommendedName>
        <fullName evidence="9">Major facilitator superfamily (MFS) profile domain-containing protein</fullName>
    </recommendedName>
</protein>
<dbReference type="OrthoDB" id="10021397at2759"/>
<evidence type="ECO:0000256" key="2">
    <source>
        <dbReference type="ARBA" id="ARBA00007520"/>
    </source>
</evidence>
<keyword evidence="5 8" id="KW-1133">Transmembrane helix</keyword>
<evidence type="ECO:0000256" key="1">
    <source>
        <dbReference type="ARBA" id="ARBA00004141"/>
    </source>
</evidence>
<dbReference type="InterPro" id="IPR011701">
    <property type="entry name" value="MFS"/>
</dbReference>